<evidence type="ECO:0000313" key="1">
    <source>
        <dbReference type="EMBL" id="RHN44856.1"/>
    </source>
</evidence>
<reference evidence="1" key="1">
    <citation type="journal article" date="2018" name="Nat. Plants">
        <title>Whole-genome landscape of Medicago truncatula symbiotic genes.</title>
        <authorList>
            <person name="Pecrix Y."/>
            <person name="Gamas P."/>
            <person name="Carrere S."/>
        </authorList>
    </citation>
    <scope>NUCLEOTIDE SEQUENCE</scope>
    <source>
        <tissue evidence="1">Leaves</tissue>
    </source>
</reference>
<proteinExistence type="predicted"/>
<name>A0A396GUP6_MEDTR</name>
<dbReference type="SUPFAM" id="SSF52047">
    <property type="entry name" value="RNI-like"/>
    <property type="match status" value="1"/>
</dbReference>
<dbReference type="InterPro" id="IPR032675">
    <property type="entry name" value="LRR_dom_sf"/>
</dbReference>
<accession>A0A396GUP6</accession>
<dbReference type="AlphaFoldDB" id="A0A396GUP6"/>
<dbReference type="Proteomes" id="UP000265566">
    <property type="component" value="Chromosome 7"/>
</dbReference>
<comment type="caution">
    <text evidence="1">The sequence shown here is derived from an EMBL/GenBank/DDBJ whole genome shotgun (WGS) entry which is preliminary data.</text>
</comment>
<dbReference type="EMBL" id="PSQE01000007">
    <property type="protein sequence ID" value="RHN44856.1"/>
    <property type="molecule type" value="Genomic_DNA"/>
</dbReference>
<gene>
    <name evidence="1" type="ORF">MtrunA17_Chr7g0223921</name>
</gene>
<protein>
    <submittedName>
        <fullName evidence="1">Putative leucine-rich repeat domain, L domain-containing protein</fullName>
    </submittedName>
</protein>
<dbReference type="Gramene" id="rna39022">
    <property type="protein sequence ID" value="RHN44856.1"/>
    <property type="gene ID" value="gene39022"/>
</dbReference>
<sequence>MFQKLEVISIEKCPSFELILPFLSVFQKCPALISITIKSCDKLKYIFGQDLKLESLEKMELSDIPILIDIFPECNRTMSLSIKKPPSISGDASEQQEQSDPIKFNIFS</sequence>
<dbReference type="Gene3D" id="3.80.10.10">
    <property type="entry name" value="Ribonuclease Inhibitor"/>
    <property type="match status" value="1"/>
</dbReference>
<organism evidence="1">
    <name type="scientific">Medicago truncatula</name>
    <name type="common">Barrel medic</name>
    <name type="synonym">Medicago tribuloides</name>
    <dbReference type="NCBI Taxonomy" id="3880"/>
    <lineage>
        <taxon>Eukaryota</taxon>
        <taxon>Viridiplantae</taxon>
        <taxon>Streptophyta</taxon>
        <taxon>Embryophyta</taxon>
        <taxon>Tracheophyta</taxon>
        <taxon>Spermatophyta</taxon>
        <taxon>Magnoliopsida</taxon>
        <taxon>eudicotyledons</taxon>
        <taxon>Gunneridae</taxon>
        <taxon>Pentapetalae</taxon>
        <taxon>rosids</taxon>
        <taxon>fabids</taxon>
        <taxon>Fabales</taxon>
        <taxon>Fabaceae</taxon>
        <taxon>Papilionoideae</taxon>
        <taxon>50 kb inversion clade</taxon>
        <taxon>NPAAA clade</taxon>
        <taxon>Hologalegina</taxon>
        <taxon>IRL clade</taxon>
        <taxon>Trifolieae</taxon>
        <taxon>Medicago</taxon>
    </lineage>
</organism>